<keyword evidence="3" id="KW-1185">Reference proteome</keyword>
<gene>
    <name evidence="2" type="ordered locus">Ilyop_0050</name>
</gene>
<dbReference type="HOGENOM" id="CLU_1303504_0_0_0"/>
<reference evidence="2 3" key="1">
    <citation type="journal article" date="2010" name="Stand. Genomic Sci.">
        <title>Complete genome sequence of Ilyobacter polytropus type strain (CuHbu1).</title>
        <authorList>
            <person name="Sikorski J."/>
            <person name="Chertkov O."/>
            <person name="Lapidus A."/>
            <person name="Nolan M."/>
            <person name="Lucas S."/>
            <person name="Del Rio T.G."/>
            <person name="Tice H."/>
            <person name="Cheng J.F."/>
            <person name="Tapia R."/>
            <person name="Han C."/>
            <person name="Goodwin L."/>
            <person name="Pitluck S."/>
            <person name="Liolios K."/>
            <person name="Ivanova N."/>
            <person name="Mavromatis K."/>
            <person name="Mikhailova N."/>
            <person name="Pati A."/>
            <person name="Chen A."/>
            <person name="Palaniappan K."/>
            <person name="Land M."/>
            <person name="Hauser L."/>
            <person name="Chang Y.J."/>
            <person name="Jeffries C.D."/>
            <person name="Brambilla E."/>
            <person name="Yasawong M."/>
            <person name="Rohde M."/>
            <person name="Pukall R."/>
            <person name="Spring S."/>
            <person name="Goker M."/>
            <person name="Woyke T."/>
            <person name="Bristow J."/>
            <person name="Eisen J.A."/>
            <person name="Markowitz V."/>
            <person name="Hugenholtz P."/>
            <person name="Kyrpides N.C."/>
            <person name="Klenk H.P."/>
        </authorList>
    </citation>
    <scope>NUCLEOTIDE SEQUENCE [LARGE SCALE GENOMIC DNA]</scope>
    <source>
        <strain evidence="3">ATCC 51220 / DSM 2926 / LMG 16218 / CuHBu1</strain>
    </source>
</reference>
<evidence type="ECO:0000259" key="1">
    <source>
        <dbReference type="Pfam" id="PF00027"/>
    </source>
</evidence>
<feature type="domain" description="Cyclic nucleotide-binding" evidence="1">
    <location>
        <begin position="22"/>
        <end position="104"/>
    </location>
</feature>
<dbReference type="EMBL" id="CP002281">
    <property type="protein sequence ID" value="ADO81840.1"/>
    <property type="molecule type" value="Genomic_DNA"/>
</dbReference>
<dbReference type="STRING" id="572544.Ilyop_0050"/>
<dbReference type="RefSeq" id="WP_013386511.1">
    <property type="nucleotide sequence ID" value="NC_014632.1"/>
</dbReference>
<evidence type="ECO:0000313" key="3">
    <source>
        <dbReference type="Proteomes" id="UP000006875"/>
    </source>
</evidence>
<dbReference type="InterPro" id="IPR014710">
    <property type="entry name" value="RmlC-like_jellyroll"/>
</dbReference>
<dbReference type="Gene3D" id="2.60.120.10">
    <property type="entry name" value="Jelly Rolls"/>
    <property type="match status" value="1"/>
</dbReference>
<dbReference type="KEGG" id="ipo:Ilyop_0050"/>
<dbReference type="eggNOG" id="COG0664">
    <property type="taxonomic scope" value="Bacteria"/>
</dbReference>
<dbReference type="SUPFAM" id="SSF51206">
    <property type="entry name" value="cAMP-binding domain-like"/>
    <property type="match status" value="1"/>
</dbReference>
<dbReference type="Pfam" id="PF00027">
    <property type="entry name" value="cNMP_binding"/>
    <property type="match status" value="1"/>
</dbReference>
<dbReference type="AlphaFoldDB" id="E3H681"/>
<protein>
    <submittedName>
        <fullName evidence="2">Transcriptional regulator, Crp/Fnr family</fullName>
    </submittedName>
</protein>
<proteinExistence type="predicted"/>
<name>E3H681_ILYPC</name>
<accession>E3H681</accession>
<dbReference type="InterPro" id="IPR000595">
    <property type="entry name" value="cNMP-bd_dom"/>
</dbReference>
<organism evidence="2 3">
    <name type="scientific">Ilyobacter polytropus (strain ATCC 51220 / DSM 2926 / LMG 16218 / CuHBu1)</name>
    <dbReference type="NCBI Taxonomy" id="572544"/>
    <lineage>
        <taxon>Bacteria</taxon>
        <taxon>Fusobacteriati</taxon>
        <taxon>Fusobacteriota</taxon>
        <taxon>Fusobacteriia</taxon>
        <taxon>Fusobacteriales</taxon>
        <taxon>Fusobacteriaceae</taxon>
        <taxon>Ilyobacter</taxon>
    </lineage>
</organism>
<dbReference type="CDD" id="cd00038">
    <property type="entry name" value="CAP_ED"/>
    <property type="match status" value="1"/>
</dbReference>
<dbReference type="InterPro" id="IPR018490">
    <property type="entry name" value="cNMP-bd_dom_sf"/>
</dbReference>
<evidence type="ECO:0000313" key="2">
    <source>
        <dbReference type="EMBL" id="ADO81840.1"/>
    </source>
</evidence>
<dbReference type="Proteomes" id="UP000006875">
    <property type="component" value="Chromosome"/>
</dbReference>
<sequence length="211" mass="24710">MHSSEFPITLLPKSVRDKIKFKRYKKGEFIYEDGDEKVFYIKKGRGMKIRCDEDGEKVFPYIFSDDEFIGVNAYFTGGSDWEVIAYSKEVTGFEIPKSIFKEYILSTPLFTEEYLPKCVKLLFQGLRGFYIDSQGGAAAYYAYVLSCFCKESNIFHFDSYTELTKAVYVNKSTLYKITNQFIDEGIIEKYKNSIKIINREALVKYFDTYKY</sequence>